<protein>
    <submittedName>
        <fullName evidence="1">3D (Asp-Asp-Asp) domain-containing protein</fullName>
    </submittedName>
</protein>
<comment type="caution">
    <text evidence="1">The sequence shown here is derived from an EMBL/GenBank/DDBJ whole genome shotgun (WGS) entry which is preliminary data.</text>
</comment>
<accession>A0A8G2FGM9</accession>
<dbReference type="CDD" id="cd14667">
    <property type="entry name" value="3D_containing_proteins"/>
    <property type="match status" value="1"/>
</dbReference>
<dbReference type="EMBL" id="FQZR01000002">
    <property type="protein sequence ID" value="SHI59213.1"/>
    <property type="molecule type" value="Genomic_DNA"/>
</dbReference>
<organism evidence="1 2">
    <name type="scientific">Halodesulfovibrio aestuarii</name>
    <dbReference type="NCBI Taxonomy" id="126333"/>
    <lineage>
        <taxon>Bacteria</taxon>
        <taxon>Pseudomonadati</taxon>
        <taxon>Thermodesulfobacteriota</taxon>
        <taxon>Desulfovibrionia</taxon>
        <taxon>Desulfovibrionales</taxon>
        <taxon>Desulfovibrionaceae</taxon>
        <taxon>Halodesulfovibrio</taxon>
    </lineage>
</organism>
<reference evidence="1 2" key="1">
    <citation type="submission" date="2016-11" db="EMBL/GenBank/DDBJ databases">
        <authorList>
            <person name="Varghese N."/>
            <person name="Submissions S."/>
        </authorList>
    </citation>
    <scope>NUCLEOTIDE SEQUENCE [LARGE SCALE GENOMIC DNA]</scope>
    <source>
        <strain evidence="1 2">DSM 17919</strain>
    </source>
</reference>
<evidence type="ECO:0000313" key="1">
    <source>
        <dbReference type="EMBL" id="SHI59213.1"/>
    </source>
</evidence>
<proteinExistence type="predicted"/>
<name>A0A8G2FGM9_9BACT</name>
<sequence length="208" mass="23797">MKNCAYLILSLAAMTFIMQHQHEIRQLRQLIETQNQSIHAMQVVLRNNSIQAELALELGRSTRQSLHDSRAKRIVKVTAYSPRSAETDSTPFITAYNTKVRPGIIAVSRDLFAKGWTFGKKVYIKSLGIFTIEDLMAKRKKNQLDVFIPETTKALTFGRRNLEAYLLAPTPVPEETYTQLYHPPHKSVLLATEDICRRTTHPTFTRPN</sequence>
<dbReference type="AlphaFoldDB" id="A0A8G2FGM9"/>
<dbReference type="RefSeq" id="WP_020001536.1">
    <property type="nucleotide sequence ID" value="NZ_CP192219.1"/>
</dbReference>
<evidence type="ECO:0000313" key="2">
    <source>
        <dbReference type="Proteomes" id="UP000184001"/>
    </source>
</evidence>
<dbReference type="InterPro" id="IPR059180">
    <property type="entry name" value="3D_YorM"/>
</dbReference>
<gene>
    <name evidence="1" type="ORF">SAMN05660830_00399</name>
</gene>
<dbReference type="Proteomes" id="UP000184001">
    <property type="component" value="Unassembled WGS sequence"/>
</dbReference>